<evidence type="ECO:0000313" key="4">
    <source>
        <dbReference type="Proteomes" id="UP000248148"/>
    </source>
</evidence>
<name>A0A318T943_9BRAD</name>
<gene>
    <name evidence="3" type="ORF">BJ122_12614</name>
</gene>
<keyword evidence="1" id="KW-0175">Coiled coil</keyword>
<accession>A0A318T943</accession>
<feature type="coiled-coil region" evidence="1">
    <location>
        <begin position="81"/>
        <end position="115"/>
    </location>
</feature>
<dbReference type="AlphaFoldDB" id="A0A318T943"/>
<dbReference type="OrthoDB" id="8451827at2"/>
<keyword evidence="2" id="KW-0812">Transmembrane</keyword>
<evidence type="ECO:0000256" key="2">
    <source>
        <dbReference type="SAM" id="Phobius"/>
    </source>
</evidence>
<dbReference type="RefSeq" id="WP_110782297.1">
    <property type="nucleotide sequence ID" value="NZ_QJTI01000026.1"/>
</dbReference>
<reference evidence="3 4" key="1">
    <citation type="submission" date="2018-06" db="EMBL/GenBank/DDBJ databases">
        <title>Genomic Encyclopedia of Archaeal and Bacterial Type Strains, Phase II (KMG-II): from individual species to whole genera.</title>
        <authorList>
            <person name="Goeker M."/>
        </authorList>
    </citation>
    <scope>NUCLEOTIDE SEQUENCE [LARGE SCALE GENOMIC DNA]</scope>
    <source>
        <strain evidence="3 4">JCM 11668</strain>
    </source>
</reference>
<protein>
    <submittedName>
        <fullName evidence="3">Uncharacterized protein</fullName>
    </submittedName>
</protein>
<organism evidence="3 4">
    <name type="scientific">Rhodopseudomonas faecalis</name>
    <dbReference type="NCBI Taxonomy" id="99655"/>
    <lineage>
        <taxon>Bacteria</taxon>
        <taxon>Pseudomonadati</taxon>
        <taxon>Pseudomonadota</taxon>
        <taxon>Alphaproteobacteria</taxon>
        <taxon>Hyphomicrobiales</taxon>
        <taxon>Nitrobacteraceae</taxon>
        <taxon>Rhodopseudomonas</taxon>
    </lineage>
</organism>
<dbReference type="Proteomes" id="UP000248148">
    <property type="component" value="Unassembled WGS sequence"/>
</dbReference>
<sequence>MKKLVVTTIIAVCAFFIVGGAAAYFGKLDKEIYIVVTGIVGGLASVIGLVGLFSKSSITANDMRKVEVELVQGLADTMKTVNEYESRISTNRQEIDRLEKERAEIELLVRQASLKVFLEEKLRYIAEEIDKRVGADTRLIELLSDYDDASSQVVRIGGQIQQSERAELIQQVLSTVSRANGNRSDISDDIIRIFAEMLPGGEIMRRAAVSIIKLYH</sequence>
<keyword evidence="4" id="KW-1185">Reference proteome</keyword>
<keyword evidence="2" id="KW-0472">Membrane</keyword>
<dbReference type="EMBL" id="QJTI01000026">
    <property type="protein sequence ID" value="PYF01136.1"/>
    <property type="molecule type" value="Genomic_DNA"/>
</dbReference>
<comment type="caution">
    <text evidence="3">The sequence shown here is derived from an EMBL/GenBank/DDBJ whole genome shotgun (WGS) entry which is preliminary data.</text>
</comment>
<evidence type="ECO:0000256" key="1">
    <source>
        <dbReference type="SAM" id="Coils"/>
    </source>
</evidence>
<keyword evidence="2" id="KW-1133">Transmembrane helix</keyword>
<proteinExistence type="predicted"/>
<feature type="transmembrane region" description="Helical" evidence="2">
    <location>
        <begin position="32"/>
        <end position="54"/>
    </location>
</feature>
<evidence type="ECO:0000313" key="3">
    <source>
        <dbReference type="EMBL" id="PYF01136.1"/>
    </source>
</evidence>